<dbReference type="BioCyc" id="SGLO343509:SGP1_RS09560-MONOMER"/>
<name>A0A193QIS5_SODGM</name>
<dbReference type="Proteomes" id="UP000245838">
    <property type="component" value="Chromosome sggmmb4_Chromosome"/>
</dbReference>
<accession>A0A193QIS5</accession>
<organism evidence="1 2">
    <name type="scientific">Sodalis glossinidius (strain morsitans)</name>
    <dbReference type="NCBI Taxonomy" id="343509"/>
    <lineage>
        <taxon>Bacteria</taxon>
        <taxon>Pseudomonadati</taxon>
        <taxon>Pseudomonadota</taxon>
        <taxon>Gammaproteobacteria</taxon>
        <taxon>Enterobacterales</taxon>
        <taxon>Bruguierivoracaceae</taxon>
        <taxon>Sodalis</taxon>
    </lineage>
</organism>
<evidence type="ECO:0000313" key="2">
    <source>
        <dbReference type="Proteomes" id="UP000245838"/>
    </source>
</evidence>
<dbReference type="RefSeq" id="WP_041866824.1">
    <property type="nucleotide sequence ID" value="NC_007712.1"/>
</dbReference>
<sequence>MEKAVVMFKKQQKLSSTSEGNRHLRKLMNLRYKVPNKLIRLREDRHTRAWNEQSVANVAQRMQLAQKSGGFFSDEAVFQHNLSRLLEGLDRVKTLYPNSDLSAMAAVRRSRRSAALPLGRALLTAISSPTIMFITV</sequence>
<dbReference type="EMBL" id="LN854557">
    <property type="protein sequence ID" value="CRL45008.1"/>
    <property type="molecule type" value="Genomic_DNA"/>
</dbReference>
<dbReference type="AlphaFoldDB" id="A0A193QIS5"/>
<dbReference type="OrthoDB" id="9803627at2"/>
<protein>
    <submittedName>
        <fullName evidence="1">Uncharacterized protein</fullName>
    </submittedName>
</protein>
<evidence type="ECO:0000313" key="1">
    <source>
        <dbReference type="EMBL" id="CRL45008.1"/>
    </source>
</evidence>
<reference evidence="1 2" key="1">
    <citation type="submission" date="2015-05" db="EMBL/GenBank/DDBJ databases">
        <authorList>
            <person name="Goodhead I."/>
        </authorList>
    </citation>
    <scope>NUCLEOTIDE SEQUENCE [LARGE SCALE GENOMIC DNA]</scope>
    <source>
        <strain evidence="2">morsitans</strain>
    </source>
</reference>
<gene>
    <name evidence="1" type="ORF">SGGMMB4_02473</name>
</gene>
<proteinExistence type="predicted"/>